<dbReference type="SUPFAM" id="SSF52540">
    <property type="entry name" value="P-loop containing nucleoside triphosphate hydrolases"/>
    <property type="match status" value="1"/>
</dbReference>
<reference evidence="5 6" key="1">
    <citation type="submission" date="2021-12" db="EMBL/GenBank/DDBJ databases">
        <title>Discovery of the Pendulisporaceae a myxobacterial family with distinct sporulation behavior and unique specialized metabolism.</title>
        <authorList>
            <person name="Garcia R."/>
            <person name="Popoff A."/>
            <person name="Bader C.D."/>
            <person name="Loehr J."/>
            <person name="Walesch S."/>
            <person name="Walt C."/>
            <person name="Boldt J."/>
            <person name="Bunk B."/>
            <person name="Haeckl F.J.F.P.J."/>
            <person name="Gunesch A.P."/>
            <person name="Birkelbach J."/>
            <person name="Nuebel U."/>
            <person name="Pietschmann T."/>
            <person name="Bach T."/>
            <person name="Mueller R."/>
        </authorList>
    </citation>
    <scope>NUCLEOTIDE SEQUENCE [LARGE SCALE GENOMIC DNA]</scope>
    <source>
        <strain evidence="5 6">MSr11954</strain>
    </source>
</reference>
<dbReference type="Pfam" id="PF00005">
    <property type="entry name" value="ABC_tran"/>
    <property type="match status" value="1"/>
</dbReference>
<keyword evidence="3 5" id="KW-0067">ATP-binding</keyword>
<sequence length="311" mass="32027">MIELERTKARAAPVGLGPLSASFGAGIWAILGTKSDGVSLLLDVLAARVRHKAGGVTVLGDSPDAPEIRRAVGYVPLDAVLPDELRVAEALELARAIRGDGTAGSSAARNSAAGGLAAVNSAAAGSTARNSAADPVARLSQLGLESLAPRRLRTLDRAEIRAVAMAEALTSQAVRVLLVEEPFLAMDARAVSVLPKLLRQRAKDGACIVIGTASPRDARALTDKHLTLERGVLSEAAPHRPSEVELHVVASDPRILAGALAREEAALAIVASDHGVIVRGTDPLAMAGAVSRAVLASGVTLDALRLEEQKP</sequence>
<dbReference type="InterPro" id="IPR027417">
    <property type="entry name" value="P-loop_NTPase"/>
</dbReference>
<keyword evidence="2" id="KW-0547">Nucleotide-binding</keyword>
<evidence type="ECO:0000313" key="5">
    <source>
        <dbReference type="EMBL" id="WXB13677.1"/>
    </source>
</evidence>
<dbReference type="PANTHER" id="PTHR42939">
    <property type="entry name" value="ABC TRANSPORTER ATP-BINDING PROTEIN ALBC-RELATED"/>
    <property type="match status" value="1"/>
</dbReference>
<evidence type="ECO:0000256" key="3">
    <source>
        <dbReference type="ARBA" id="ARBA00022840"/>
    </source>
</evidence>
<organism evidence="5 6">
    <name type="scientific">Pendulispora albinea</name>
    <dbReference type="NCBI Taxonomy" id="2741071"/>
    <lineage>
        <taxon>Bacteria</taxon>
        <taxon>Pseudomonadati</taxon>
        <taxon>Myxococcota</taxon>
        <taxon>Myxococcia</taxon>
        <taxon>Myxococcales</taxon>
        <taxon>Sorangiineae</taxon>
        <taxon>Pendulisporaceae</taxon>
        <taxon>Pendulispora</taxon>
    </lineage>
</organism>
<keyword evidence="6" id="KW-1185">Reference proteome</keyword>
<dbReference type="Gene3D" id="3.40.50.300">
    <property type="entry name" value="P-loop containing nucleotide triphosphate hydrolases"/>
    <property type="match status" value="1"/>
</dbReference>
<feature type="domain" description="ABC transporter" evidence="4">
    <location>
        <begin position="27"/>
        <end position="183"/>
    </location>
</feature>
<dbReference type="PANTHER" id="PTHR42939:SF1">
    <property type="entry name" value="ABC TRANSPORTER ATP-BINDING PROTEIN ALBC-RELATED"/>
    <property type="match status" value="1"/>
</dbReference>
<name>A0ABZ2LXD5_9BACT</name>
<dbReference type="InterPro" id="IPR003439">
    <property type="entry name" value="ABC_transporter-like_ATP-bd"/>
</dbReference>
<accession>A0ABZ2LXD5</accession>
<dbReference type="InterPro" id="IPR051782">
    <property type="entry name" value="ABC_Transporter_VariousFunc"/>
</dbReference>
<gene>
    <name evidence="5" type="ORF">LZC94_38310</name>
</gene>
<proteinExistence type="predicted"/>
<dbReference type="Proteomes" id="UP001370348">
    <property type="component" value="Chromosome"/>
</dbReference>
<evidence type="ECO:0000256" key="2">
    <source>
        <dbReference type="ARBA" id="ARBA00022741"/>
    </source>
</evidence>
<protein>
    <submittedName>
        <fullName evidence="5">ATP-binding cassette domain-containing protein</fullName>
    </submittedName>
</protein>
<dbReference type="GO" id="GO:0005524">
    <property type="term" value="F:ATP binding"/>
    <property type="evidence" value="ECO:0007669"/>
    <property type="project" value="UniProtKB-KW"/>
</dbReference>
<dbReference type="RefSeq" id="WP_394823290.1">
    <property type="nucleotide sequence ID" value="NZ_CP089984.1"/>
</dbReference>
<keyword evidence="1" id="KW-0813">Transport</keyword>
<evidence type="ECO:0000256" key="1">
    <source>
        <dbReference type="ARBA" id="ARBA00022448"/>
    </source>
</evidence>
<dbReference type="EMBL" id="CP089984">
    <property type="protein sequence ID" value="WXB13677.1"/>
    <property type="molecule type" value="Genomic_DNA"/>
</dbReference>
<evidence type="ECO:0000313" key="6">
    <source>
        <dbReference type="Proteomes" id="UP001370348"/>
    </source>
</evidence>
<evidence type="ECO:0000259" key="4">
    <source>
        <dbReference type="Pfam" id="PF00005"/>
    </source>
</evidence>